<reference evidence="2 3" key="1">
    <citation type="submission" date="2020-09" db="EMBL/GenBank/DDBJ databases">
        <title>De no assembly of potato wild relative species, Solanum commersonii.</title>
        <authorList>
            <person name="Cho K."/>
        </authorList>
    </citation>
    <scope>NUCLEOTIDE SEQUENCE [LARGE SCALE GENOMIC DNA]</scope>
    <source>
        <strain evidence="2">LZ3.2</strain>
        <tissue evidence="2">Leaf</tissue>
    </source>
</reference>
<keyword evidence="3" id="KW-1185">Reference proteome</keyword>
<sequence length="99" mass="11394">MLTSCLAGNDYGYKKLCALNEVIEFCPWKLVWKTKLRRKCLLTDDNQGTATCPRHPKYTKKSECKKNGNFKETTSLPSNTATLMPELEKVKEKQTQTYN</sequence>
<accession>A0A9J5YS22</accession>
<dbReference type="Proteomes" id="UP000824120">
    <property type="component" value="Chromosome 5"/>
</dbReference>
<evidence type="ECO:0000313" key="3">
    <source>
        <dbReference type="Proteomes" id="UP000824120"/>
    </source>
</evidence>
<feature type="compositionally biased region" description="Basic and acidic residues" evidence="1">
    <location>
        <begin position="86"/>
        <end position="99"/>
    </location>
</feature>
<feature type="region of interest" description="Disordered" evidence="1">
    <location>
        <begin position="75"/>
        <end position="99"/>
    </location>
</feature>
<comment type="caution">
    <text evidence="2">The sequence shown here is derived from an EMBL/GenBank/DDBJ whole genome shotgun (WGS) entry which is preliminary data.</text>
</comment>
<protein>
    <submittedName>
        <fullName evidence="2">Uncharacterized protein</fullName>
    </submittedName>
</protein>
<gene>
    <name evidence="2" type="ORF">H5410_025055</name>
</gene>
<dbReference type="AlphaFoldDB" id="A0A9J5YS22"/>
<proteinExistence type="predicted"/>
<dbReference type="EMBL" id="JACXVP010000005">
    <property type="protein sequence ID" value="KAG5603563.1"/>
    <property type="molecule type" value="Genomic_DNA"/>
</dbReference>
<evidence type="ECO:0000256" key="1">
    <source>
        <dbReference type="SAM" id="MobiDB-lite"/>
    </source>
</evidence>
<name>A0A9J5YS22_SOLCO</name>
<evidence type="ECO:0000313" key="2">
    <source>
        <dbReference type="EMBL" id="KAG5603563.1"/>
    </source>
</evidence>
<organism evidence="2 3">
    <name type="scientific">Solanum commersonii</name>
    <name type="common">Commerson's wild potato</name>
    <name type="synonym">Commerson's nightshade</name>
    <dbReference type="NCBI Taxonomy" id="4109"/>
    <lineage>
        <taxon>Eukaryota</taxon>
        <taxon>Viridiplantae</taxon>
        <taxon>Streptophyta</taxon>
        <taxon>Embryophyta</taxon>
        <taxon>Tracheophyta</taxon>
        <taxon>Spermatophyta</taxon>
        <taxon>Magnoliopsida</taxon>
        <taxon>eudicotyledons</taxon>
        <taxon>Gunneridae</taxon>
        <taxon>Pentapetalae</taxon>
        <taxon>asterids</taxon>
        <taxon>lamiids</taxon>
        <taxon>Solanales</taxon>
        <taxon>Solanaceae</taxon>
        <taxon>Solanoideae</taxon>
        <taxon>Solaneae</taxon>
        <taxon>Solanum</taxon>
    </lineage>
</organism>